<dbReference type="EMBL" id="JARJCW010000097">
    <property type="protein sequence ID" value="KAJ7194544.1"/>
    <property type="molecule type" value="Genomic_DNA"/>
</dbReference>
<sequence>MAPGRHLADDDEVCPTYSVAMSRSNTVTSTSTSYTTTSGSSSDVHWYSPFDAPRSPAPLRSFTSQAQLRRLPTPKPLHEPASHSASPSRRPRPERYIYTYTLTAGGAPLQFLISVEPANGRPAPGKYTFRLSLKVYDVERPIGEAVNLRLTVDPRTLDFAVFLFPGKTNVAPAGCLFSLRVWLRVNGVDHRIFGEDELWVGKDPNFAAVEDAVCARLRSVAPAAQVYDALVGRARVQFVVRWAHLGARLYRYSVEYDAGGVAAPLVDDLRLLVDGDPRRLTFHLYTVPIRSVPAGASHRLRVWLRSPLPRDDDAAAAQAQAQLPGAERSYVYQRLWKSDAFKIGGRLDFEALGPKLMMGRPAGAAQTVPAESWEYRGAPGPPSREAYQEDTEKQLLELA</sequence>
<accession>A0AAD6UTW3</accession>
<comment type="caution">
    <text evidence="2">The sequence shown here is derived from an EMBL/GenBank/DDBJ whole genome shotgun (WGS) entry which is preliminary data.</text>
</comment>
<feature type="compositionally biased region" description="Basic and acidic residues" evidence="1">
    <location>
        <begin position="386"/>
        <end position="399"/>
    </location>
</feature>
<dbReference type="Proteomes" id="UP001219525">
    <property type="component" value="Unassembled WGS sequence"/>
</dbReference>
<keyword evidence="3" id="KW-1185">Reference proteome</keyword>
<gene>
    <name evidence="2" type="ORF">GGX14DRAFT_678614</name>
</gene>
<evidence type="ECO:0000313" key="2">
    <source>
        <dbReference type="EMBL" id="KAJ7194544.1"/>
    </source>
</evidence>
<reference evidence="2" key="1">
    <citation type="submission" date="2023-03" db="EMBL/GenBank/DDBJ databases">
        <title>Massive genome expansion in bonnet fungi (Mycena s.s.) driven by repeated elements and novel gene families across ecological guilds.</title>
        <authorList>
            <consortium name="Lawrence Berkeley National Laboratory"/>
            <person name="Harder C.B."/>
            <person name="Miyauchi S."/>
            <person name="Viragh M."/>
            <person name="Kuo A."/>
            <person name="Thoen E."/>
            <person name="Andreopoulos B."/>
            <person name="Lu D."/>
            <person name="Skrede I."/>
            <person name="Drula E."/>
            <person name="Henrissat B."/>
            <person name="Morin E."/>
            <person name="Kohler A."/>
            <person name="Barry K."/>
            <person name="LaButti K."/>
            <person name="Morin E."/>
            <person name="Salamov A."/>
            <person name="Lipzen A."/>
            <person name="Mereny Z."/>
            <person name="Hegedus B."/>
            <person name="Baldrian P."/>
            <person name="Stursova M."/>
            <person name="Weitz H."/>
            <person name="Taylor A."/>
            <person name="Grigoriev I.V."/>
            <person name="Nagy L.G."/>
            <person name="Martin F."/>
            <person name="Kauserud H."/>
        </authorList>
    </citation>
    <scope>NUCLEOTIDE SEQUENCE</scope>
    <source>
        <strain evidence="2">9144</strain>
    </source>
</reference>
<evidence type="ECO:0000256" key="1">
    <source>
        <dbReference type="SAM" id="MobiDB-lite"/>
    </source>
</evidence>
<proteinExistence type="predicted"/>
<evidence type="ECO:0000313" key="3">
    <source>
        <dbReference type="Proteomes" id="UP001219525"/>
    </source>
</evidence>
<protein>
    <submittedName>
        <fullName evidence="2">Uncharacterized protein</fullName>
    </submittedName>
</protein>
<feature type="region of interest" description="Disordered" evidence="1">
    <location>
        <begin position="72"/>
        <end position="91"/>
    </location>
</feature>
<dbReference type="AlphaFoldDB" id="A0AAD6UTW3"/>
<name>A0AAD6UTW3_9AGAR</name>
<feature type="region of interest" description="Disordered" evidence="1">
    <location>
        <begin position="367"/>
        <end position="399"/>
    </location>
</feature>
<organism evidence="2 3">
    <name type="scientific">Mycena pura</name>
    <dbReference type="NCBI Taxonomy" id="153505"/>
    <lineage>
        <taxon>Eukaryota</taxon>
        <taxon>Fungi</taxon>
        <taxon>Dikarya</taxon>
        <taxon>Basidiomycota</taxon>
        <taxon>Agaricomycotina</taxon>
        <taxon>Agaricomycetes</taxon>
        <taxon>Agaricomycetidae</taxon>
        <taxon>Agaricales</taxon>
        <taxon>Marasmiineae</taxon>
        <taxon>Mycenaceae</taxon>
        <taxon>Mycena</taxon>
    </lineage>
</organism>